<name>A0A5N5WKQ0_9EURO</name>
<feature type="region of interest" description="Disordered" evidence="1">
    <location>
        <begin position="1"/>
        <end position="31"/>
    </location>
</feature>
<accession>A0A5N5WKQ0</accession>
<feature type="compositionally biased region" description="Basic and acidic residues" evidence="1">
    <location>
        <begin position="1"/>
        <end position="18"/>
    </location>
</feature>
<keyword evidence="3" id="KW-1185">Reference proteome</keyword>
<evidence type="ECO:0000313" key="2">
    <source>
        <dbReference type="EMBL" id="KAB8067884.1"/>
    </source>
</evidence>
<sequence length="59" mass="6695">MDVHAYTLHERPTPESRQKTSYVKPGINDPNDKILSHSTAGTIERVTCQVLICWLSPCR</sequence>
<gene>
    <name evidence="2" type="ORF">BDV29DRAFT_185459</name>
</gene>
<evidence type="ECO:0000313" key="3">
    <source>
        <dbReference type="Proteomes" id="UP000326565"/>
    </source>
</evidence>
<protein>
    <submittedName>
        <fullName evidence="2">Uncharacterized protein</fullName>
    </submittedName>
</protein>
<organism evidence="2 3">
    <name type="scientific">Aspergillus leporis</name>
    <dbReference type="NCBI Taxonomy" id="41062"/>
    <lineage>
        <taxon>Eukaryota</taxon>
        <taxon>Fungi</taxon>
        <taxon>Dikarya</taxon>
        <taxon>Ascomycota</taxon>
        <taxon>Pezizomycotina</taxon>
        <taxon>Eurotiomycetes</taxon>
        <taxon>Eurotiomycetidae</taxon>
        <taxon>Eurotiales</taxon>
        <taxon>Aspergillaceae</taxon>
        <taxon>Aspergillus</taxon>
        <taxon>Aspergillus subgen. Circumdati</taxon>
    </lineage>
</organism>
<proteinExistence type="predicted"/>
<dbReference type="Proteomes" id="UP000326565">
    <property type="component" value="Unassembled WGS sequence"/>
</dbReference>
<dbReference type="AlphaFoldDB" id="A0A5N5WKQ0"/>
<evidence type="ECO:0000256" key="1">
    <source>
        <dbReference type="SAM" id="MobiDB-lite"/>
    </source>
</evidence>
<dbReference type="EMBL" id="ML732435">
    <property type="protein sequence ID" value="KAB8067884.1"/>
    <property type="molecule type" value="Genomic_DNA"/>
</dbReference>
<reference evidence="2 3" key="1">
    <citation type="submission" date="2019-04" db="EMBL/GenBank/DDBJ databases">
        <title>Friends and foes A comparative genomics study of 23 Aspergillus species from section Flavi.</title>
        <authorList>
            <consortium name="DOE Joint Genome Institute"/>
            <person name="Kjaerbolling I."/>
            <person name="Vesth T."/>
            <person name="Frisvad J.C."/>
            <person name="Nybo J.L."/>
            <person name="Theobald S."/>
            <person name="Kildgaard S."/>
            <person name="Isbrandt T."/>
            <person name="Kuo A."/>
            <person name="Sato A."/>
            <person name="Lyhne E.K."/>
            <person name="Kogle M.E."/>
            <person name="Wiebenga A."/>
            <person name="Kun R.S."/>
            <person name="Lubbers R.J."/>
            <person name="Makela M.R."/>
            <person name="Barry K."/>
            <person name="Chovatia M."/>
            <person name="Clum A."/>
            <person name="Daum C."/>
            <person name="Haridas S."/>
            <person name="He G."/>
            <person name="LaButti K."/>
            <person name="Lipzen A."/>
            <person name="Mondo S."/>
            <person name="Riley R."/>
            <person name="Salamov A."/>
            <person name="Simmons B.A."/>
            <person name="Magnuson J.K."/>
            <person name="Henrissat B."/>
            <person name="Mortensen U.H."/>
            <person name="Larsen T.O."/>
            <person name="Devries R.P."/>
            <person name="Grigoriev I.V."/>
            <person name="Machida M."/>
            <person name="Baker S.E."/>
            <person name="Andersen M.R."/>
        </authorList>
    </citation>
    <scope>NUCLEOTIDE SEQUENCE [LARGE SCALE GENOMIC DNA]</scope>
    <source>
        <strain evidence="2 3">CBS 151.66</strain>
    </source>
</reference>